<dbReference type="PROSITE" id="PS50268">
    <property type="entry name" value="CADHERIN_2"/>
    <property type="match status" value="2"/>
</dbReference>
<evidence type="ECO:0000313" key="7">
    <source>
        <dbReference type="Proteomes" id="UP000244223"/>
    </source>
</evidence>
<sequence length="4009" mass="424752">MPQSLPSLQVSLLNDTGVSATDRLTQDSRLKFTGLVEGGTVQYSTNGQVWTATAPDAKQGLNTVYVRQIDAVGDYSAHSIIQYTFDNIAPTASLVINLRNDTGVSGDLVTREGALVVTNVGSGNRVEYSNNNLTWTTSQPTVVEGMNTVYIRQVDNAGNGSPVQTYDFVFDSKAIPPIVALIHDTGSSASDRVTNDARLSVTGTESGATIQYSKDGVTWGTTAPTATEGLNVVYVRQLDVTGNTSSANKFSFYFDSSAPQALSVSLLNDDGISNTDSITTDARLRLTGTESGAKVQYSANGQDWQDSAPVAVEGANTVYVRQTDVAGNISPVASINFTLGAVTPPPPPPPVIPPADLVIGLVRDTGVAGDLLTRDGSIAVSNVGQGNRLEYSSNGTDWSVNKPALVEGSNTVYVRQVNSAGNASTGQSMSFVLDRTVSAPIVSLLEDTGSSASDRRTSKGQLVVSGVEADATVQYSVNGTTWSTTQPVAVEGLNRVLVRQVDKAGNTSQHVVFQFTLDTTAPDVALNLSLRNDTGVDGDLISRSGAVLVRGATAGNRIEYSADGMDWSIKQPTAQEGANTVWVRLVDVAGNASSGQKLDFIIDTKAAVPEAKLLNDSGVLATDLLTNDDRLLVSGLELGAKAQYSTNNKDWSDTPAVSREGLNIVYVRQMDIAGNISSVKKLSYVYDSQISALQLALVEDTGLSSSDQITRRPMVSVSGLESGASWQYQVDGAGSWITGTGSSFNLVSGSHRYVVRHTDKAGNVVESSLTATLDTTVDAVQVVLTEDTGISATDGISQVTELTVSNIEDGALVEYSTDGTTWSRTAPTAQEGSNTVWVRQTDKAGNVSAAQQLQFVKDTQIQTPSLSFTDTGASDSDGITREPTVTVNGLEAGASWQYQVDGGVWQDGVGNSFNLVDGVHSYIVRQTDKAGNVATSAVLNVEFVENPDIISSMIIDSTGQAIDGGFTSDTNAVLRLTGEATDQWQYRYYNDPNKEIYSFSGSSDVVLGEGTHNVQIQRIDIAGHVVSTSARVIVDNSAATPTMTLIEDTETLADGITTNPLVKIGDVEKMAVWEVKVDDSPYWNTWPVSPDTPNQFKLLVGTHTYYIRQTDKSGNVSEIGEYTFTYQSAVPEPTFILDDTGANAYDLVTNNQVVQIGNLLPDAIWQYQIDNGEWITGTGTSFTMLADGQGHDYAIRQQSGGKWSEPQTLLQVRVDNSTPNNSFSIDLASDSGISSSDGITNQSTVVFNNLETGARLEYRIDGGSWQGVEISNSSMSLFVLDVGTHDYDFRQTDAAGNSSGLISRSYTYINTDVAAPSLSIANDTGQTSADALTKDSTINVALSVVGEGVYWQYEIDGNGTWLDGVGSSFNAQAGLHSYKVRQLDAAGNISPASEPLTVQLDTTAPTFSTGLSARVTDADSERSQLISTNQVLYTASASDANGVSLSMVENDIFTFNEQTGALSFKNAVGYQLNASNAYSAVLVATDNAGNQTQQTVTIHVDRTNTATPEINLNEIKKGSVTLNGTFKLSKVLADGSMLAMTDNGVGLSKVFNRYLADGSLDQSFNSIQIAGTNAKGNVDIQDFELDSQGGIYIFTIGAATSAFEYVARKFNSNGLANSTWGTNGAITTTIATGVTDRNEGTILSDGSVLVARASVSTGSTPNATMFIKFNANGQVTTNELRLTPLTANTTQDSSWKVIAGSNAQSAYVAVTRNSGDNLTIAKYNVTNNTLDTSFGTSGKLTLINSAITPDYMELDSQGRLLVSYFNSSDSKLYIHRLLSDGTADSTFGTSGVFSVASTNSSVVNRAIDLDTDNSMYVLAANKLMHVLANGTLDPNFGTAGQVTIADIQNTGAYAINRVGNSIEIVAPSLDALNNNQVSQIIGKYSLTGQPVTTFGDVALTLTEGNRPIGLLTTQATIIDADAANSHYNGVSISIERQGGANSTDVFSSRGKLSFSYGKIVWDGLEVGSVTNENGRLELTFNSAATHTIVDGVARAITYTNSSQQPTAKVKLLWTINDHDVTGERSASAVQTINMLNDNRDAGDPQIIQTNNSTTLTFNNFINVNGKYYYMAEVANHNILDSFFNNNQDTTISARSYTQANGMVFKLLSATEITALITNPTVTANSTWLTQLFQSSGSKRGVWAADLGTAANQHLALTTVNGTFQNTTDTSPFSGPRFGLIEVSPATIQDDINLQPQVQLAKDDGYSATDFITTNGLLNIIGLEGSVAFRYSTNAGQTWVNQAAGSPLTINLAQGTYLQGSIIVEQTDLSGFVSQIVNNNAYKIDASPEALNLYNDQGLSKTDLISADGRVVLSEFDTSRPYEYSVNGGATWQTGGMLNGTDYGFNLATGSYAVGQVLARQTDANNFTAYAKNVVAYTISPTVAQGVISLTVDNGASSSDRISSEANFTVTGLDASLAWQYSVNGGATWQTGTSSFGKNSFDAPEGSYAAGQIRVRQTDSKGFELSLQTDNTYRIDKTVKSLALFNDQGLNSKDFVTADGRVVVTGFDTTRPYEYSINGGSQWQTGGMLNATTYGFNLANGSYSTNQIQVRQTDANNFVTTVANDVTYTISPTQQQGVIALALDDGYSATDRVTSKGTFTVTGLATGASWEFSTNGGSTWTTRTDVEAQNSFEVAEGSYAVGQIRVRQTDSKGFSINLQSSQGYRIDKTPKNIALFNDQGLSNTDSVTADGRVVVTGLDTSRTYEYTLNGGTTWQTGGTLSANTYGFSLANGTYGKDQVGIRQTDANGFITYAYNTADYTISSTLKQGAISLNADTGTSFSDGLTNDAKFNVTGLDPTQPWQYSLNSGSTWLTGTTVGGRAAFDVPEGSYAAGQIRVQQTDSKGFAINFQTSAATQVDKTIATASISLVNDSGFSNTDLLTADGRVMMSITGSLNTGDTWQYSLDAGKTWTQGTGTSQTITLANGSYNAQQIRVQVFDQAGNSSTASFDKRVVVDNTDTTAPVFTNLSSRAFTDQDGTASGQKIAAGTVAMTLQTTDANTVYYSLSGAAANLFNLNQATGQISFKNDMNLISSSGDNYALTVTAKDAFNNTSTQNITIRITDGFKLIDKSVSNKDVVIDAAQDLILTFNQNVALNPSGRVIMYEPFAGGRILDINDPDQIKVIGNQVIIQTDRLSLQGAHRVVVAFGGITSADTGEKWSNTWADALGFTLSKELNYANGVLSPKDSFKVTSIDGTNGGNGTVAVLGDVNGDGISDWAVSYADGDSLGRTDNGKVYVVYGRTDGVVPNLSNIANGQGGYLISGRASNDLAGTNVSAAGDVNGDGLQDILIHAKGANNNLGKGYVVYGRSSASNLDLATLESNTVLGRVYNNNVLTSIDAIGDVNGDGFDDIAHSRHDFTYTKTWQEVKKTVSTYQVKSSFTIIDPSQPAEDKKGSFFDFDEDSMFDAGEKIGGFISDPWEAGIELGIESLADNFPPPGSDTGGGGGSGGGVNTNSFQYQMSKQVEHIVNQVKSLSGQELIGYSHTSEKVGGTTTYYLTFNIQRTDTQTIDNTLTHTAGGVVDIELSNNAGTRTIIGDPYQLLGIQTAALGDINGDGYADYAMLGDSKAANIKTRIDVMLGTSKLNAKTDQILTKDIDASPQQGFKIVDSTRSSEYVGVGNVTGLGDINGDGFSDFALTFDSVYAATYVVYGKNLMNSVDIAQIAIGNGGFVLRGESRRSNARVDAIGDFNGDGLDDFAYYESNNSNGFSDRLSIVYGFRGSFNPDDRGLLFGSKGFTVETVYGGSEQFAQVDTVSTGDVNGDGLNDMLIRAKNGDTLLLMGSGKSGKYSQSFVDQIGTTGNDTLTSTGKELIVAGLGNDTITANGADVILAGAGNDRVIINSTTLTALQSTMGNGGNTDQLARVDGGAGFDVLEVRGNISLDFSRISNKAIDQNGIRERIDGFEKIDLATDSSANNIKLLLADVLDIADSNVINTTNGWSNVTGSSLSSLVAKHQLVIAGTNADTATITGSEWTNTGTTVRDSSGEIYNVYDAKDAAAQLLIDKDMIVSVL</sequence>
<dbReference type="Pfam" id="PF01839">
    <property type="entry name" value="FG-GAP"/>
    <property type="match status" value="1"/>
</dbReference>
<organism evidence="6 7">
    <name type="scientific">Agitococcus lubricus</name>
    <dbReference type="NCBI Taxonomy" id="1077255"/>
    <lineage>
        <taxon>Bacteria</taxon>
        <taxon>Pseudomonadati</taxon>
        <taxon>Pseudomonadota</taxon>
        <taxon>Gammaproteobacteria</taxon>
        <taxon>Moraxellales</taxon>
        <taxon>Moraxellaceae</taxon>
        <taxon>Agitococcus</taxon>
    </lineage>
</organism>
<dbReference type="Pfam" id="PF19077">
    <property type="entry name" value="Big_13"/>
    <property type="match status" value="1"/>
</dbReference>
<feature type="domain" description="Cadherin" evidence="5">
    <location>
        <begin position="2972"/>
        <end position="3061"/>
    </location>
</feature>
<dbReference type="InterPro" id="IPR013519">
    <property type="entry name" value="Int_alpha_beta-p"/>
</dbReference>
<keyword evidence="2" id="KW-0677">Repeat</keyword>
<keyword evidence="7" id="KW-1185">Reference proteome</keyword>
<feature type="region of interest" description="Disordered" evidence="4">
    <location>
        <begin position="3430"/>
        <end position="3451"/>
    </location>
</feature>
<evidence type="ECO:0000256" key="1">
    <source>
        <dbReference type="ARBA" id="ARBA00022729"/>
    </source>
</evidence>
<dbReference type="OrthoDB" id="3193440at2"/>
<protein>
    <submittedName>
        <fullName evidence="6">FG-GAP repeat protein</fullName>
    </submittedName>
</protein>
<dbReference type="EMBL" id="QAON01000001">
    <property type="protein sequence ID" value="PTQ91333.1"/>
    <property type="molecule type" value="Genomic_DNA"/>
</dbReference>
<comment type="caution">
    <text evidence="6">The sequence shown here is derived from an EMBL/GenBank/DDBJ whole genome shotgun (WGS) entry which is preliminary data.</text>
</comment>
<evidence type="ECO:0000256" key="3">
    <source>
        <dbReference type="ARBA" id="ARBA00023180"/>
    </source>
</evidence>
<gene>
    <name evidence="6" type="ORF">C8N29_101406</name>
</gene>
<dbReference type="GO" id="GO:0005509">
    <property type="term" value="F:calcium ion binding"/>
    <property type="evidence" value="ECO:0007669"/>
    <property type="project" value="InterPro"/>
</dbReference>
<dbReference type="Proteomes" id="UP000244223">
    <property type="component" value="Unassembled WGS sequence"/>
</dbReference>
<accession>A0A2T5J4A1</accession>
<dbReference type="CDD" id="cd11304">
    <property type="entry name" value="Cadherin_repeat"/>
    <property type="match status" value="1"/>
</dbReference>
<dbReference type="InterPro" id="IPR015919">
    <property type="entry name" value="Cadherin-like_sf"/>
</dbReference>
<dbReference type="InterPro" id="IPR028994">
    <property type="entry name" value="Integrin_alpha_N"/>
</dbReference>
<evidence type="ECO:0000313" key="6">
    <source>
        <dbReference type="EMBL" id="PTQ91333.1"/>
    </source>
</evidence>
<keyword evidence="3" id="KW-0325">Glycoprotein</keyword>
<evidence type="ECO:0000259" key="5">
    <source>
        <dbReference type="PROSITE" id="PS50268"/>
    </source>
</evidence>
<dbReference type="RefSeq" id="WP_107864346.1">
    <property type="nucleotide sequence ID" value="NZ_QAON01000001.1"/>
</dbReference>
<dbReference type="SMART" id="SM00191">
    <property type="entry name" value="Int_alpha"/>
    <property type="match status" value="4"/>
</dbReference>
<dbReference type="Gene3D" id="2.60.40.10">
    <property type="entry name" value="Immunoglobulins"/>
    <property type="match status" value="10"/>
</dbReference>
<proteinExistence type="predicted"/>
<dbReference type="InterPro" id="IPR044016">
    <property type="entry name" value="Big_13"/>
</dbReference>
<feature type="domain" description="Cadherin" evidence="5">
    <location>
        <begin position="1390"/>
        <end position="1510"/>
    </location>
</feature>
<reference evidence="6 7" key="1">
    <citation type="submission" date="2018-04" db="EMBL/GenBank/DDBJ databases">
        <title>Genomic Encyclopedia of Archaeal and Bacterial Type Strains, Phase II (KMG-II): from individual species to whole genera.</title>
        <authorList>
            <person name="Goeker M."/>
        </authorList>
    </citation>
    <scope>NUCLEOTIDE SEQUENCE [LARGE SCALE GENOMIC DNA]</scope>
    <source>
        <strain evidence="6 7">DSM 5822</strain>
    </source>
</reference>
<dbReference type="Gene3D" id="2.60.40.60">
    <property type="entry name" value="Cadherins"/>
    <property type="match status" value="1"/>
</dbReference>
<keyword evidence="1" id="KW-0732">Signal</keyword>
<evidence type="ECO:0000256" key="2">
    <source>
        <dbReference type="ARBA" id="ARBA00022737"/>
    </source>
</evidence>
<dbReference type="SUPFAM" id="SSF49313">
    <property type="entry name" value="Cadherin-like"/>
    <property type="match status" value="1"/>
</dbReference>
<dbReference type="InterPro" id="IPR013517">
    <property type="entry name" value="FG-GAP"/>
</dbReference>
<dbReference type="GO" id="GO:0007156">
    <property type="term" value="P:homophilic cell adhesion via plasma membrane adhesion molecules"/>
    <property type="evidence" value="ECO:0007669"/>
    <property type="project" value="InterPro"/>
</dbReference>
<dbReference type="GO" id="GO:0016020">
    <property type="term" value="C:membrane"/>
    <property type="evidence" value="ECO:0007669"/>
    <property type="project" value="InterPro"/>
</dbReference>
<dbReference type="Gene3D" id="2.130.10.130">
    <property type="entry name" value="Integrin alpha, N-terminal"/>
    <property type="match status" value="3"/>
</dbReference>
<feature type="compositionally biased region" description="Gly residues" evidence="4">
    <location>
        <begin position="3438"/>
        <end position="3449"/>
    </location>
</feature>
<dbReference type="InterPro" id="IPR013783">
    <property type="entry name" value="Ig-like_fold"/>
</dbReference>
<name>A0A2T5J4A1_9GAMM</name>
<dbReference type="SUPFAM" id="SSF69318">
    <property type="entry name" value="Integrin alpha N-terminal domain"/>
    <property type="match status" value="2"/>
</dbReference>
<dbReference type="InterPro" id="IPR002126">
    <property type="entry name" value="Cadherin-like_dom"/>
</dbReference>
<evidence type="ECO:0000256" key="4">
    <source>
        <dbReference type="SAM" id="MobiDB-lite"/>
    </source>
</evidence>